<protein>
    <submittedName>
        <fullName evidence="5">Putative RumB/ImpB like DNA repair protein</fullName>
    </submittedName>
</protein>
<dbReference type="InterPro" id="IPR043502">
    <property type="entry name" value="DNA/RNA_pol_sf"/>
</dbReference>
<dbReference type="Pfam" id="PF11799">
    <property type="entry name" value="IMS_C"/>
    <property type="match status" value="1"/>
</dbReference>
<gene>
    <name evidence="5" type="ORF">SPV1_06314</name>
</gene>
<dbReference type="GO" id="GO:0003684">
    <property type="term" value="F:damaged DNA binding"/>
    <property type="evidence" value="ECO:0007669"/>
    <property type="project" value="InterPro"/>
</dbReference>
<dbReference type="HOGENOM" id="CLU_012348_1_1_0"/>
<dbReference type="Gene3D" id="3.30.1490.100">
    <property type="entry name" value="DNA polymerase, Y-family, little finger domain"/>
    <property type="match status" value="1"/>
</dbReference>
<dbReference type="Proteomes" id="UP000005297">
    <property type="component" value="Unassembled WGS sequence"/>
</dbReference>
<dbReference type="InterPro" id="IPR036775">
    <property type="entry name" value="DNA_pol_Y-fam_lit_finger_sf"/>
</dbReference>
<reference evidence="5 6" key="1">
    <citation type="submission" date="2006-09" db="EMBL/GenBank/DDBJ databases">
        <authorList>
            <person name="Emerson D."/>
            <person name="Ferriera S."/>
            <person name="Johnson J."/>
            <person name="Kravitz S."/>
            <person name="Halpern A."/>
            <person name="Remington K."/>
            <person name="Beeson K."/>
            <person name="Tran B."/>
            <person name="Rogers Y.-H."/>
            <person name="Friedman R."/>
            <person name="Venter J.C."/>
        </authorList>
    </citation>
    <scope>NUCLEOTIDE SEQUENCE [LARGE SCALE GENOMIC DNA]</scope>
    <source>
        <strain evidence="5 6">PV-1</strain>
    </source>
</reference>
<dbReference type="AlphaFoldDB" id="Q0EWQ8"/>
<keyword evidence="6" id="KW-1185">Reference proteome</keyword>
<evidence type="ECO:0000256" key="2">
    <source>
        <dbReference type="ARBA" id="ARBA00022457"/>
    </source>
</evidence>
<dbReference type="InterPro" id="IPR022880">
    <property type="entry name" value="DNApol_IV"/>
</dbReference>
<sequence>MMSNWPNAIAHVDADCFYASCELVRRPELRGKPLCVLSSQDACIVAKTYDAKAAGIKTGMPVWEAKKLMPHASYLSADFRFYGLLSEKMFSILSRFSPDIEVYSIDEGFLDLNGTQALWKKDYQGIAHDIRRTVHREVGITVSVGISVTRILAKMASEYNKPNGVAIVPQHMIKMFLERSELSDICGIGRNRLATLNKFNIQTPVDFVNTDVSIIKRLLGKSGTDLWHELQGISIMGLETHPQLPKSISRTASMGEVTSDRQTIAAHLTRHAFRLATELVLKKYLTKRITVFLKQKDFNAVSAKADFSYPTNNYFQLSRAVRNMLNDLYQTGELYRACGITAQQITRSEDAVPDLFGKVKRDEKQADLFLTVDRINKRYGAGAVKMAGAFDKTGLGGRVRFMYPLLVAR</sequence>
<dbReference type="InParanoid" id="Q0EWQ8"/>
<comment type="similarity">
    <text evidence="1">Belongs to the DNA polymerase type-Y family.</text>
</comment>
<keyword evidence="3" id="KW-0239">DNA-directed DNA polymerase</keyword>
<dbReference type="Pfam" id="PF00817">
    <property type="entry name" value="IMS"/>
    <property type="match status" value="1"/>
</dbReference>
<evidence type="ECO:0000259" key="4">
    <source>
        <dbReference type="PROSITE" id="PS50173"/>
    </source>
</evidence>
<dbReference type="GO" id="GO:0006281">
    <property type="term" value="P:DNA repair"/>
    <property type="evidence" value="ECO:0007669"/>
    <property type="project" value="InterPro"/>
</dbReference>
<dbReference type="Gene3D" id="3.30.70.270">
    <property type="match status" value="1"/>
</dbReference>
<dbReference type="STRING" id="314344.AL013_02465"/>
<dbReference type="GO" id="GO:0042276">
    <property type="term" value="P:error-prone translesion synthesis"/>
    <property type="evidence" value="ECO:0007669"/>
    <property type="project" value="TreeGrafter"/>
</dbReference>
<dbReference type="GO" id="GO:0003887">
    <property type="term" value="F:DNA-directed DNA polymerase activity"/>
    <property type="evidence" value="ECO:0007669"/>
    <property type="project" value="InterPro"/>
</dbReference>
<evidence type="ECO:0000313" key="6">
    <source>
        <dbReference type="Proteomes" id="UP000005297"/>
    </source>
</evidence>
<keyword evidence="3" id="KW-0808">Transferase</keyword>
<dbReference type="FunCoup" id="Q0EWQ8">
    <property type="interactions" value="88"/>
</dbReference>
<organism evidence="5 6">
    <name type="scientific">Mariprofundus ferrooxydans PV-1</name>
    <dbReference type="NCBI Taxonomy" id="314345"/>
    <lineage>
        <taxon>Bacteria</taxon>
        <taxon>Pseudomonadati</taxon>
        <taxon>Pseudomonadota</taxon>
        <taxon>Candidatius Mariprofundia</taxon>
        <taxon>Mariprofundales</taxon>
        <taxon>Mariprofundaceae</taxon>
        <taxon>Mariprofundus</taxon>
    </lineage>
</organism>
<dbReference type="PANTHER" id="PTHR11076">
    <property type="entry name" value="DNA REPAIR POLYMERASE UMUC / TRANSFERASE FAMILY MEMBER"/>
    <property type="match status" value="1"/>
</dbReference>
<evidence type="ECO:0000256" key="1">
    <source>
        <dbReference type="ARBA" id="ARBA00010945"/>
    </source>
</evidence>
<name>Q0EWQ8_9PROT</name>
<keyword evidence="3" id="KW-0548">Nucleotidyltransferase</keyword>
<accession>Q0EWQ8</accession>
<dbReference type="Gene3D" id="1.10.150.20">
    <property type="entry name" value="5' to 3' exonuclease, C-terminal subdomain"/>
    <property type="match status" value="1"/>
</dbReference>
<keyword evidence="2" id="KW-0515">Mutator protein</keyword>
<dbReference type="SUPFAM" id="SSF56672">
    <property type="entry name" value="DNA/RNA polymerases"/>
    <property type="match status" value="1"/>
</dbReference>
<dbReference type="EMBL" id="AATS01000018">
    <property type="protein sequence ID" value="EAU53731.1"/>
    <property type="molecule type" value="Genomic_DNA"/>
</dbReference>
<comment type="caution">
    <text evidence="5">The sequence shown here is derived from an EMBL/GenBank/DDBJ whole genome shotgun (WGS) entry which is preliminary data.</text>
</comment>
<dbReference type="Gene3D" id="3.40.1170.60">
    <property type="match status" value="1"/>
</dbReference>
<dbReference type="PANTHER" id="PTHR11076:SF34">
    <property type="entry name" value="PROTEIN UMUC"/>
    <property type="match status" value="1"/>
</dbReference>
<dbReference type="InterPro" id="IPR017961">
    <property type="entry name" value="DNA_pol_Y-fam_little_finger"/>
</dbReference>
<evidence type="ECO:0000256" key="3">
    <source>
        <dbReference type="ARBA" id="ARBA00022932"/>
    </source>
</evidence>
<dbReference type="GO" id="GO:0005829">
    <property type="term" value="C:cytosol"/>
    <property type="evidence" value="ECO:0007669"/>
    <property type="project" value="TreeGrafter"/>
</dbReference>
<dbReference type="eggNOG" id="COG0389">
    <property type="taxonomic scope" value="Bacteria"/>
</dbReference>
<dbReference type="PROSITE" id="PS50173">
    <property type="entry name" value="UMUC"/>
    <property type="match status" value="1"/>
</dbReference>
<dbReference type="GO" id="GO:0009432">
    <property type="term" value="P:SOS response"/>
    <property type="evidence" value="ECO:0007669"/>
    <property type="project" value="TreeGrafter"/>
</dbReference>
<evidence type="ECO:0000313" key="5">
    <source>
        <dbReference type="EMBL" id="EAU53731.1"/>
    </source>
</evidence>
<feature type="domain" description="UmuC" evidence="4">
    <location>
        <begin position="9"/>
        <end position="189"/>
    </location>
</feature>
<proteinExistence type="inferred from homology"/>
<dbReference type="SUPFAM" id="SSF100879">
    <property type="entry name" value="Lesion bypass DNA polymerase (Y-family), little finger domain"/>
    <property type="match status" value="1"/>
</dbReference>
<dbReference type="InterPro" id="IPR001126">
    <property type="entry name" value="UmuC"/>
</dbReference>
<dbReference type="CDD" id="cd03586">
    <property type="entry name" value="PolY_Pol_IV_kappa"/>
    <property type="match status" value="1"/>
</dbReference>
<dbReference type="InterPro" id="IPR043128">
    <property type="entry name" value="Rev_trsase/Diguanyl_cyclase"/>
</dbReference>
<dbReference type="InterPro" id="IPR050116">
    <property type="entry name" value="DNA_polymerase-Y"/>
</dbReference>